<reference evidence="8 9" key="1">
    <citation type="submission" date="2019-07" db="EMBL/GenBank/DDBJ databases">
        <title>Criibacterium bergeronii gen. nov., sp. nov. isolated from human clinical samples.</title>
        <authorList>
            <person name="Maheux A.F."/>
            <person name="Boudreau D.K."/>
            <person name="Berube E."/>
            <person name="Brodeur S."/>
            <person name="Bernard K.A."/>
            <person name="Abed J.Y."/>
            <person name="Ducrey E."/>
            <person name="Guay E.F."/>
            <person name="Raymond F."/>
            <person name="Corbeil J."/>
            <person name="Domingo M.-C."/>
            <person name="Roy P.H."/>
            <person name="Boissinot M."/>
            <person name="Tocheva E.I."/>
            <person name="Omar R.F."/>
        </authorList>
    </citation>
    <scope>NUCLEOTIDE SEQUENCE [LARGE SCALE GENOMIC DNA]</scope>
    <source>
        <strain evidence="8 9">CCRI-24246</strain>
    </source>
</reference>
<organism evidence="8 9">
    <name type="scientific">Criibacterium bergeronii</name>
    <dbReference type="NCBI Taxonomy" id="1871336"/>
    <lineage>
        <taxon>Bacteria</taxon>
        <taxon>Bacillati</taxon>
        <taxon>Bacillota</taxon>
        <taxon>Clostridia</taxon>
        <taxon>Peptostreptococcales</taxon>
        <taxon>Filifactoraceae</taxon>
        <taxon>Criibacterium</taxon>
    </lineage>
</organism>
<evidence type="ECO:0000259" key="7">
    <source>
        <dbReference type="Pfam" id="PF01895"/>
    </source>
</evidence>
<dbReference type="InterPro" id="IPR004633">
    <property type="entry name" value="NaPi_cotrn-rel/YqeW-like"/>
</dbReference>
<dbReference type="NCBIfam" id="NF037997">
    <property type="entry name" value="Na_Pi_symport"/>
    <property type="match status" value="1"/>
</dbReference>
<dbReference type="NCBIfam" id="TIGR00704">
    <property type="entry name" value="NaPi_cotrn_rel"/>
    <property type="match status" value="1"/>
</dbReference>
<keyword evidence="3 6" id="KW-0812">Transmembrane</keyword>
<dbReference type="GO" id="GO:0005436">
    <property type="term" value="F:sodium:phosphate symporter activity"/>
    <property type="evidence" value="ECO:0007669"/>
    <property type="project" value="InterPro"/>
</dbReference>
<evidence type="ECO:0000256" key="5">
    <source>
        <dbReference type="ARBA" id="ARBA00023136"/>
    </source>
</evidence>
<feature type="transmembrane region" description="Helical" evidence="6">
    <location>
        <begin position="245"/>
        <end position="265"/>
    </location>
</feature>
<feature type="domain" description="PhoU" evidence="7">
    <location>
        <begin position="345"/>
        <end position="429"/>
    </location>
</feature>
<dbReference type="EMBL" id="VJXW01000010">
    <property type="protein sequence ID" value="TRW25408.1"/>
    <property type="molecule type" value="Genomic_DNA"/>
</dbReference>
<dbReference type="InterPro" id="IPR003841">
    <property type="entry name" value="Na/Pi_transpt"/>
</dbReference>
<keyword evidence="2" id="KW-1003">Cell membrane</keyword>
<dbReference type="Pfam" id="PF01895">
    <property type="entry name" value="PhoU"/>
    <property type="match status" value="1"/>
</dbReference>
<dbReference type="PANTHER" id="PTHR10010">
    <property type="entry name" value="SOLUTE CARRIER FAMILY 34 SODIUM PHOSPHATE , MEMBER 2-RELATED"/>
    <property type="match status" value="1"/>
</dbReference>
<dbReference type="AlphaFoldDB" id="A0A552V4M4"/>
<dbReference type="Gene3D" id="1.20.58.220">
    <property type="entry name" value="Phosphate transport system protein phou homolog 2, domain 2"/>
    <property type="match status" value="1"/>
</dbReference>
<sequence>MELSYLIGLLGGLVLFLYGMNLMSQGLELAAGNKMQKIIERFTSNRLSGVLIGTIVTAVIQSSSATTVMVVGFVNANLMTLGQAVGVIMGANIGTTVTGQLVALDIVKIAPLFAFAGFIMANFVKGKQRVKFIGTALLGLGILFMGMNIMSDSMKPLRESQVFIDLITKLHNPILGILAGVTITGIIQSSSASIGILQIIANQGLITVAGSMYIVCGFNIGTCVTSLLSSIGTSKNAKRTATVHILFNVIGTLIFLILTLILPITQNVDKIMGASPAAKIANMHTFFNVGSTILLFPFANSLVKLSSKIITGEDKFRESKALKYINLAHKKSPIALFTDVRAETLRMLGLTEKNLDLVMNDFYKIDDETREELYDNEDVINYLNDAISSTIIENLPLAKDPDLSEKYTDYLRISRDLERMGDHIKNFYEEYYLIAKEDGSFSIECTQEIDKIHTALHQIYETIQGNETQADKIYFIQKAYKDNIRLNESIRSAHLERMKSGACMLNTSVSYEKMLIALERINSYLTNAGKLLV</sequence>
<comment type="caution">
    <text evidence="8">The sequence shown here is derived from an EMBL/GenBank/DDBJ whole genome shotgun (WGS) entry which is preliminary data.</text>
</comment>
<evidence type="ECO:0000256" key="1">
    <source>
        <dbReference type="ARBA" id="ARBA00004651"/>
    </source>
</evidence>
<evidence type="ECO:0000256" key="4">
    <source>
        <dbReference type="ARBA" id="ARBA00022989"/>
    </source>
</evidence>
<feature type="transmembrane region" description="Helical" evidence="6">
    <location>
        <begin position="68"/>
        <end position="89"/>
    </location>
</feature>
<feature type="transmembrane region" description="Helical" evidence="6">
    <location>
        <begin position="285"/>
        <end position="303"/>
    </location>
</feature>
<evidence type="ECO:0000256" key="3">
    <source>
        <dbReference type="ARBA" id="ARBA00022692"/>
    </source>
</evidence>
<dbReference type="Pfam" id="PF02690">
    <property type="entry name" value="Na_Pi_cotrans"/>
    <property type="match status" value="1"/>
</dbReference>
<evidence type="ECO:0000256" key="6">
    <source>
        <dbReference type="SAM" id="Phobius"/>
    </source>
</evidence>
<keyword evidence="5 6" id="KW-0472">Membrane</keyword>
<proteinExistence type="predicted"/>
<evidence type="ECO:0000313" key="8">
    <source>
        <dbReference type="EMBL" id="TRW25408.1"/>
    </source>
</evidence>
<accession>A0A552V4M4</accession>
<dbReference type="Proteomes" id="UP000319424">
    <property type="component" value="Unassembled WGS sequence"/>
</dbReference>
<dbReference type="OrthoDB" id="9763003at2"/>
<comment type="subcellular location">
    <subcellularLocation>
        <location evidence="1">Cell membrane</location>
        <topology evidence="1">Multi-pass membrane protein</topology>
    </subcellularLocation>
</comment>
<keyword evidence="4 6" id="KW-1133">Transmembrane helix</keyword>
<dbReference type="PANTHER" id="PTHR10010:SF46">
    <property type="entry name" value="SODIUM-DEPENDENT PHOSPHATE TRANSPORT PROTEIN 2B"/>
    <property type="match status" value="1"/>
</dbReference>
<evidence type="ECO:0000256" key="2">
    <source>
        <dbReference type="ARBA" id="ARBA00022475"/>
    </source>
</evidence>
<feature type="transmembrane region" description="Helical" evidence="6">
    <location>
        <begin position="174"/>
        <end position="200"/>
    </location>
</feature>
<feature type="transmembrane region" description="Helical" evidence="6">
    <location>
        <begin position="101"/>
        <end position="124"/>
    </location>
</feature>
<feature type="transmembrane region" description="Helical" evidence="6">
    <location>
        <begin position="130"/>
        <end position="150"/>
    </location>
</feature>
<feature type="transmembrane region" description="Helical" evidence="6">
    <location>
        <begin position="212"/>
        <end position="233"/>
    </location>
</feature>
<feature type="transmembrane region" description="Helical" evidence="6">
    <location>
        <begin position="44"/>
        <end position="62"/>
    </location>
</feature>
<evidence type="ECO:0000313" key="9">
    <source>
        <dbReference type="Proteomes" id="UP000319424"/>
    </source>
</evidence>
<dbReference type="GO" id="GO:0044341">
    <property type="term" value="P:sodium-dependent phosphate transport"/>
    <property type="evidence" value="ECO:0007669"/>
    <property type="project" value="InterPro"/>
</dbReference>
<dbReference type="InterPro" id="IPR038078">
    <property type="entry name" value="PhoU-like_sf"/>
</dbReference>
<protein>
    <submittedName>
        <fullName evidence="8">Na/Pi cotransporter family protein</fullName>
    </submittedName>
</protein>
<dbReference type="SUPFAM" id="SSF109755">
    <property type="entry name" value="PhoU-like"/>
    <property type="match status" value="1"/>
</dbReference>
<gene>
    <name evidence="8" type="ORF">FL857_07240</name>
</gene>
<dbReference type="GO" id="GO:0005886">
    <property type="term" value="C:plasma membrane"/>
    <property type="evidence" value="ECO:0007669"/>
    <property type="project" value="UniProtKB-SubCell"/>
</dbReference>
<feature type="transmembrane region" description="Helical" evidence="6">
    <location>
        <begin position="6"/>
        <end position="23"/>
    </location>
</feature>
<dbReference type="InterPro" id="IPR026022">
    <property type="entry name" value="PhoU_dom"/>
</dbReference>
<dbReference type="RefSeq" id="WP_068911829.1">
    <property type="nucleotide sequence ID" value="NZ_VJXW01000010.1"/>
</dbReference>
<name>A0A552V4M4_9FIRM</name>